<dbReference type="PANTHER" id="PTHR21660:SF1">
    <property type="entry name" value="ACYL-COENZYME A THIOESTERASE 13"/>
    <property type="match status" value="1"/>
</dbReference>
<gene>
    <name evidence="4" type="ORF">JY572_40030</name>
</gene>
<keyword evidence="5" id="KW-1185">Reference proteome</keyword>
<accession>A0ABX7N6Q6</accession>
<sequence>MSEVDVEGRTRTVTWADPRAGLVAAKSMSGLAYLSAIARGEVPGAPIARLLGFALVEVSEGRAVFEVEPAEFHYNPIGTVHGGLAATLLDSALACAVHSTLPVGAGYTTLELHVNLVRAITGDTGRLTCTGEVIHVGGRVATAQGRLTDASGKLYAHGTTTCMVFRPSGSGGQE</sequence>
<dbReference type="InterPro" id="IPR006683">
    <property type="entry name" value="Thioestr_dom"/>
</dbReference>
<dbReference type="InterPro" id="IPR029069">
    <property type="entry name" value="HotDog_dom_sf"/>
</dbReference>
<dbReference type="Pfam" id="PF03061">
    <property type="entry name" value="4HBT"/>
    <property type="match status" value="1"/>
</dbReference>
<feature type="domain" description="Thioesterase" evidence="3">
    <location>
        <begin position="78"/>
        <end position="154"/>
    </location>
</feature>
<dbReference type="PANTHER" id="PTHR21660">
    <property type="entry name" value="THIOESTERASE SUPERFAMILY MEMBER-RELATED"/>
    <property type="match status" value="1"/>
</dbReference>
<keyword evidence="2" id="KW-0378">Hydrolase</keyword>
<evidence type="ECO:0000259" key="3">
    <source>
        <dbReference type="Pfam" id="PF03061"/>
    </source>
</evidence>
<evidence type="ECO:0000256" key="1">
    <source>
        <dbReference type="ARBA" id="ARBA00008324"/>
    </source>
</evidence>
<evidence type="ECO:0000256" key="2">
    <source>
        <dbReference type="ARBA" id="ARBA00022801"/>
    </source>
</evidence>
<dbReference type="SUPFAM" id="SSF54637">
    <property type="entry name" value="Thioesterase/thiol ester dehydrase-isomerase"/>
    <property type="match status" value="1"/>
</dbReference>
<dbReference type="RefSeq" id="WP_206716199.1">
    <property type="nucleotide sequence ID" value="NZ_CP071091.1"/>
</dbReference>
<dbReference type="Gene3D" id="3.10.129.10">
    <property type="entry name" value="Hotdog Thioesterase"/>
    <property type="match status" value="1"/>
</dbReference>
<dbReference type="Proteomes" id="UP000663090">
    <property type="component" value="Chromosome"/>
</dbReference>
<evidence type="ECO:0000313" key="5">
    <source>
        <dbReference type="Proteomes" id="UP000663090"/>
    </source>
</evidence>
<dbReference type="CDD" id="cd03443">
    <property type="entry name" value="PaaI_thioesterase"/>
    <property type="match status" value="1"/>
</dbReference>
<reference evidence="4 5" key="1">
    <citation type="submission" date="2021-02" db="EMBL/GenBank/DDBJ databases">
        <title>De Novo genome assembly of isolated myxobacteria.</title>
        <authorList>
            <person name="Stevens D.C."/>
        </authorList>
    </citation>
    <scope>NUCLEOTIDE SEQUENCE [LARGE SCALE GENOMIC DNA]</scope>
    <source>
        <strain evidence="4 5">SCHIC003</strain>
    </source>
</reference>
<comment type="similarity">
    <text evidence="1">Belongs to the thioesterase PaaI family.</text>
</comment>
<dbReference type="InterPro" id="IPR039298">
    <property type="entry name" value="ACOT13"/>
</dbReference>
<evidence type="ECO:0000313" key="4">
    <source>
        <dbReference type="EMBL" id="QSQ14420.1"/>
    </source>
</evidence>
<dbReference type="EMBL" id="CP071091">
    <property type="protein sequence ID" value="QSQ14420.1"/>
    <property type="molecule type" value="Genomic_DNA"/>
</dbReference>
<name>A0ABX7N6Q6_9BACT</name>
<proteinExistence type="inferred from homology"/>
<organism evidence="4 5">
    <name type="scientific">Myxococcus landrumensis</name>
    <dbReference type="NCBI Taxonomy" id="2813577"/>
    <lineage>
        <taxon>Bacteria</taxon>
        <taxon>Pseudomonadati</taxon>
        <taxon>Myxococcota</taxon>
        <taxon>Myxococcia</taxon>
        <taxon>Myxococcales</taxon>
        <taxon>Cystobacterineae</taxon>
        <taxon>Myxococcaceae</taxon>
        <taxon>Myxococcus</taxon>
    </lineage>
</organism>
<dbReference type="InterPro" id="IPR003736">
    <property type="entry name" value="PAAI_dom"/>
</dbReference>
<dbReference type="NCBIfam" id="TIGR00369">
    <property type="entry name" value="unchar_dom_1"/>
    <property type="match status" value="1"/>
</dbReference>
<protein>
    <submittedName>
        <fullName evidence="4">PaaI family thioesterase</fullName>
    </submittedName>
</protein>